<dbReference type="Pfam" id="PF00126">
    <property type="entry name" value="HTH_1"/>
    <property type="match status" value="1"/>
</dbReference>
<dbReference type="OrthoDB" id="3252676at2"/>
<dbReference type="SUPFAM" id="SSF46785">
    <property type="entry name" value="Winged helix' DNA-binding domain"/>
    <property type="match status" value="1"/>
</dbReference>
<dbReference type="InterPro" id="IPR050176">
    <property type="entry name" value="LTTR"/>
</dbReference>
<dbReference type="FunFam" id="1.10.10.10:FF:000061">
    <property type="entry name" value="HTH-type transcriptional regulator ArgP"/>
    <property type="match status" value="1"/>
</dbReference>
<keyword evidence="8" id="KW-1185">Reference proteome</keyword>
<comment type="function">
    <text evidence="5">Controls the transcription of genes involved in arginine and lysine metabolism.</text>
</comment>
<evidence type="ECO:0000256" key="4">
    <source>
        <dbReference type="ARBA" id="ARBA00023163"/>
    </source>
</evidence>
<evidence type="ECO:0000256" key="3">
    <source>
        <dbReference type="ARBA" id="ARBA00023125"/>
    </source>
</evidence>
<dbReference type="HAMAP" id="MF_00513">
    <property type="entry name" value="HTH_type_ArgP"/>
    <property type="match status" value="1"/>
</dbReference>
<comment type="subunit">
    <text evidence="5">Homodimer.</text>
</comment>
<dbReference type="Gene3D" id="1.10.10.10">
    <property type="entry name" value="Winged helix-like DNA-binding domain superfamily/Winged helix DNA-binding domain"/>
    <property type="match status" value="1"/>
</dbReference>
<comment type="similarity">
    <text evidence="1 5">Belongs to the LysR transcriptional regulatory family.</text>
</comment>
<dbReference type="Proteomes" id="UP000071641">
    <property type="component" value="Unassembled WGS sequence"/>
</dbReference>
<dbReference type="GO" id="GO:0043565">
    <property type="term" value="F:sequence-specific DNA binding"/>
    <property type="evidence" value="ECO:0007669"/>
    <property type="project" value="UniProtKB-ARBA"/>
</dbReference>
<feature type="domain" description="HTH lysR-type" evidence="6">
    <location>
        <begin position="4"/>
        <end position="60"/>
    </location>
</feature>
<dbReference type="GO" id="GO:0003700">
    <property type="term" value="F:DNA-binding transcription factor activity"/>
    <property type="evidence" value="ECO:0007669"/>
    <property type="project" value="UniProtKB-UniRule"/>
</dbReference>
<dbReference type="InterPro" id="IPR023490">
    <property type="entry name" value="ArgP_gammaproteobact"/>
</dbReference>
<gene>
    <name evidence="7" type="primary">iciA</name>
    <name evidence="5" type="synonym">argP</name>
    <name evidence="7" type="ORF">GCE9029_04007</name>
</gene>
<dbReference type="NCBIfam" id="NF009888">
    <property type="entry name" value="PRK13348.1"/>
    <property type="match status" value="1"/>
</dbReference>
<proteinExistence type="inferred from homology"/>
<keyword evidence="4 5" id="KW-0804">Transcription</keyword>
<evidence type="ECO:0000259" key="6">
    <source>
        <dbReference type="PROSITE" id="PS50931"/>
    </source>
</evidence>
<dbReference type="SUPFAM" id="SSF53850">
    <property type="entry name" value="Periplasmic binding protein-like II"/>
    <property type="match status" value="1"/>
</dbReference>
<name>A0A128FAD6_9GAMM</name>
<dbReference type="PANTHER" id="PTHR30579">
    <property type="entry name" value="TRANSCRIPTIONAL REGULATOR"/>
    <property type="match status" value="1"/>
</dbReference>
<dbReference type="InterPro" id="IPR017685">
    <property type="entry name" value="ArgP"/>
</dbReference>
<accession>A0A128FAD6</accession>
<organism evidence="7 8">
    <name type="scientific">Grimontia celer</name>
    <dbReference type="NCBI Taxonomy" id="1796497"/>
    <lineage>
        <taxon>Bacteria</taxon>
        <taxon>Pseudomonadati</taxon>
        <taxon>Pseudomonadota</taxon>
        <taxon>Gammaproteobacteria</taxon>
        <taxon>Vibrionales</taxon>
        <taxon>Vibrionaceae</taxon>
        <taxon>Grimontia</taxon>
    </lineage>
</organism>
<evidence type="ECO:0000256" key="1">
    <source>
        <dbReference type="ARBA" id="ARBA00009437"/>
    </source>
</evidence>
<dbReference type="STRING" id="1796497.GCE9029_04007"/>
<dbReference type="EMBL" id="FIZX01000003">
    <property type="protein sequence ID" value="CZF83773.1"/>
    <property type="molecule type" value="Genomic_DNA"/>
</dbReference>
<dbReference type="PROSITE" id="PS50931">
    <property type="entry name" value="HTH_LYSR"/>
    <property type="match status" value="1"/>
</dbReference>
<sequence length="305" mass="33477">MKGLDYRWLEALDAVIANGGFDKAAEALFITQSAVSQRIKQLETLVAQPVLIRETPPQPTAIGKKLLGLHRRVQLLEKEMLPEMTPEGLAGPVTVPIATNADSLATWLLPALSPLMKAQTLEINLIVDDESRTLNRLRSGEAVVAISNEVTPLKGCVAEPLGVMEYLCVCTPAFKATYFPDGLNAEAVSRAPAVVFDRFDDMHTQFVSERFQLPTPGWRSHMVRSSEAFVKMAKLGVAYCLIPRLQIESELASGELIDLCPGDGVIRHLYWHHFATESGVLAEMSSACLNYARKTFGEGKISRTV</sequence>
<dbReference type="AlphaFoldDB" id="A0A128FAD6"/>
<evidence type="ECO:0000256" key="2">
    <source>
        <dbReference type="ARBA" id="ARBA00023015"/>
    </source>
</evidence>
<dbReference type="InterPro" id="IPR036388">
    <property type="entry name" value="WH-like_DNA-bd_sf"/>
</dbReference>
<dbReference type="RefSeq" id="WP_062666247.1">
    <property type="nucleotide sequence ID" value="NZ_FIZX01000003.1"/>
</dbReference>
<protein>
    <recommendedName>
        <fullName evidence="5">HTH-type transcriptional regulator ArgP</fullName>
    </recommendedName>
</protein>
<dbReference type="Pfam" id="PF03466">
    <property type="entry name" value="LysR_substrate"/>
    <property type="match status" value="1"/>
</dbReference>
<evidence type="ECO:0000313" key="8">
    <source>
        <dbReference type="Proteomes" id="UP000071641"/>
    </source>
</evidence>
<dbReference type="NCBIfam" id="NF002964">
    <property type="entry name" value="PRK03635.1"/>
    <property type="match status" value="1"/>
</dbReference>
<dbReference type="PANTHER" id="PTHR30579:SF2">
    <property type="entry name" value="HTH-TYPE TRANSCRIPTIONAL REGULATOR ARGP"/>
    <property type="match status" value="1"/>
</dbReference>
<keyword evidence="2 5" id="KW-0805">Transcription regulation</keyword>
<keyword evidence="3 5" id="KW-0238">DNA-binding</keyword>
<dbReference type="PRINTS" id="PR00039">
    <property type="entry name" value="HTHLYSR"/>
</dbReference>
<dbReference type="InterPro" id="IPR005119">
    <property type="entry name" value="LysR_subst-bd"/>
</dbReference>
<dbReference type="InterPro" id="IPR036390">
    <property type="entry name" value="WH_DNA-bd_sf"/>
</dbReference>
<evidence type="ECO:0000313" key="7">
    <source>
        <dbReference type="EMBL" id="CZF83773.1"/>
    </source>
</evidence>
<dbReference type="InterPro" id="IPR000847">
    <property type="entry name" value="LysR_HTH_N"/>
</dbReference>
<evidence type="ECO:0000256" key="5">
    <source>
        <dbReference type="HAMAP-Rule" id="MF_00513"/>
    </source>
</evidence>
<dbReference type="NCBIfam" id="TIGR03298">
    <property type="entry name" value="argP"/>
    <property type="match status" value="1"/>
</dbReference>
<dbReference type="Gene3D" id="3.40.190.290">
    <property type="match status" value="1"/>
</dbReference>
<reference evidence="8" key="1">
    <citation type="submission" date="2016-02" db="EMBL/GenBank/DDBJ databases">
        <authorList>
            <person name="Rodrigo-Torres Lidia"/>
            <person name="Arahal R.David."/>
        </authorList>
    </citation>
    <scope>NUCLEOTIDE SEQUENCE [LARGE SCALE GENOMIC DNA]</scope>
    <source>
        <strain evidence="8">CECT 9029</strain>
    </source>
</reference>